<dbReference type="InterPro" id="IPR045584">
    <property type="entry name" value="Pilin-like"/>
</dbReference>
<gene>
    <name evidence="8" type="ORF">DFR24_0959</name>
</gene>
<name>A0A4R7PD94_9GAMM</name>
<dbReference type="OrthoDB" id="5730913at2"/>
<feature type="transmembrane region" description="Helical" evidence="7">
    <location>
        <begin position="31"/>
        <end position="57"/>
    </location>
</feature>
<accession>A0A4R7PD94</accession>
<evidence type="ECO:0000256" key="7">
    <source>
        <dbReference type="SAM" id="Phobius"/>
    </source>
</evidence>
<evidence type="ECO:0000256" key="1">
    <source>
        <dbReference type="ARBA" id="ARBA00004167"/>
    </source>
</evidence>
<dbReference type="InterPro" id="IPR002416">
    <property type="entry name" value="T2SS_protein-GspH"/>
</dbReference>
<dbReference type="SUPFAM" id="SSF54523">
    <property type="entry name" value="Pili subunits"/>
    <property type="match status" value="1"/>
</dbReference>
<dbReference type="NCBIfam" id="TIGR02532">
    <property type="entry name" value="IV_pilin_GFxxxE"/>
    <property type="match status" value="1"/>
</dbReference>
<keyword evidence="5 7" id="KW-0472">Membrane</keyword>
<evidence type="ECO:0000313" key="8">
    <source>
        <dbReference type="EMBL" id="TDU31589.1"/>
    </source>
</evidence>
<evidence type="ECO:0000313" key="9">
    <source>
        <dbReference type="Proteomes" id="UP000295341"/>
    </source>
</evidence>
<comment type="caution">
    <text evidence="8">The sequence shown here is derived from an EMBL/GenBank/DDBJ whole genome shotgun (WGS) entry which is preliminary data.</text>
</comment>
<feature type="compositionally biased region" description="Basic and acidic residues" evidence="6">
    <location>
        <begin position="150"/>
        <end position="159"/>
    </location>
</feature>
<keyword evidence="2" id="KW-0488">Methylation</keyword>
<organism evidence="8 9">
    <name type="scientific">Panacagrimonas perspica</name>
    <dbReference type="NCBI Taxonomy" id="381431"/>
    <lineage>
        <taxon>Bacteria</taxon>
        <taxon>Pseudomonadati</taxon>
        <taxon>Pseudomonadota</taxon>
        <taxon>Gammaproteobacteria</taxon>
        <taxon>Nevskiales</taxon>
        <taxon>Nevskiaceae</taxon>
        <taxon>Panacagrimonas</taxon>
    </lineage>
</organism>
<dbReference type="EMBL" id="SOBT01000008">
    <property type="protein sequence ID" value="TDU31589.1"/>
    <property type="molecule type" value="Genomic_DNA"/>
</dbReference>
<keyword evidence="4 7" id="KW-1133">Transmembrane helix</keyword>
<evidence type="ECO:0000256" key="4">
    <source>
        <dbReference type="ARBA" id="ARBA00022989"/>
    </source>
</evidence>
<feature type="region of interest" description="Disordered" evidence="6">
    <location>
        <begin position="145"/>
        <end position="165"/>
    </location>
</feature>
<comment type="subcellular location">
    <subcellularLocation>
        <location evidence="1">Membrane</location>
        <topology evidence="1">Single-pass membrane protein</topology>
    </subcellularLocation>
</comment>
<dbReference type="GO" id="GO:0016020">
    <property type="term" value="C:membrane"/>
    <property type="evidence" value="ECO:0007669"/>
    <property type="project" value="UniProtKB-SubCell"/>
</dbReference>
<dbReference type="Pfam" id="PF07963">
    <property type="entry name" value="N_methyl"/>
    <property type="match status" value="1"/>
</dbReference>
<keyword evidence="9" id="KW-1185">Reference proteome</keyword>
<evidence type="ECO:0000256" key="3">
    <source>
        <dbReference type="ARBA" id="ARBA00022692"/>
    </source>
</evidence>
<proteinExistence type="predicted"/>
<protein>
    <submittedName>
        <fullName evidence="8">Type II secretion system protein H (GspH)</fullName>
    </submittedName>
</protein>
<sequence length="226" mass="25253">MLDRGFAGPSAFLSYRDVERRAQAHRARPRAVGFTLIEILIVMVIIGVLATMVSLSIKGRAVDDRMQAESRRLEQLLRMASDEAQALGLEIGFRHTIPGFEFLTPDTVTGEWKLVEEPTFRRRAIPPPFYLELRIDGRLVKPAQPAPVETKGEDGEGKKKSSAALKLNDDDDKVIEPQVLILSSGEMTAFTLDLKLKDLPTYYRLEANAMGEITSKRLNIADDKSK</sequence>
<dbReference type="GO" id="GO:0015627">
    <property type="term" value="C:type II protein secretion system complex"/>
    <property type="evidence" value="ECO:0007669"/>
    <property type="project" value="InterPro"/>
</dbReference>
<keyword evidence="3 7" id="KW-0812">Transmembrane</keyword>
<dbReference type="Gene3D" id="3.55.40.10">
    <property type="entry name" value="minor pseudopilin epsh domain"/>
    <property type="match status" value="1"/>
</dbReference>
<dbReference type="AlphaFoldDB" id="A0A4R7PD94"/>
<reference evidence="8 9" key="1">
    <citation type="submission" date="2019-03" db="EMBL/GenBank/DDBJ databases">
        <title>Genomic Encyclopedia of Type Strains, Phase IV (KMG-IV): sequencing the most valuable type-strain genomes for metagenomic binning, comparative biology and taxonomic classification.</title>
        <authorList>
            <person name="Goeker M."/>
        </authorList>
    </citation>
    <scope>NUCLEOTIDE SEQUENCE [LARGE SCALE GENOMIC DNA]</scope>
    <source>
        <strain evidence="8 9">DSM 26377</strain>
    </source>
</reference>
<evidence type="ECO:0000256" key="6">
    <source>
        <dbReference type="SAM" id="MobiDB-lite"/>
    </source>
</evidence>
<dbReference type="PRINTS" id="PR00885">
    <property type="entry name" value="BCTERIALGSPH"/>
</dbReference>
<dbReference type="Proteomes" id="UP000295341">
    <property type="component" value="Unassembled WGS sequence"/>
</dbReference>
<evidence type="ECO:0000256" key="5">
    <source>
        <dbReference type="ARBA" id="ARBA00023136"/>
    </source>
</evidence>
<evidence type="ECO:0000256" key="2">
    <source>
        <dbReference type="ARBA" id="ARBA00022481"/>
    </source>
</evidence>
<dbReference type="GO" id="GO:0015628">
    <property type="term" value="P:protein secretion by the type II secretion system"/>
    <property type="evidence" value="ECO:0007669"/>
    <property type="project" value="InterPro"/>
</dbReference>
<dbReference type="InterPro" id="IPR012902">
    <property type="entry name" value="N_methyl_site"/>
</dbReference>